<dbReference type="EMBL" id="JAGDYM010000005">
    <property type="protein sequence ID" value="MBO1901283.1"/>
    <property type="molecule type" value="Genomic_DNA"/>
</dbReference>
<comment type="similarity">
    <text evidence="1">Belongs to the EamA transporter family.</text>
</comment>
<keyword evidence="2" id="KW-1133">Transmembrane helix</keyword>
<feature type="transmembrane region" description="Helical" evidence="2">
    <location>
        <begin position="171"/>
        <end position="193"/>
    </location>
</feature>
<dbReference type="GO" id="GO:0015565">
    <property type="term" value="F:threonine efflux transmembrane transporter activity"/>
    <property type="evidence" value="ECO:0007669"/>
    <property type="project" value="TreeGrafter"/>
</dbReference>
<feature type="transmembrane region" description="Helical" evidence="2">
    <location>
        <begin position="260"/>
        <end position="279"/>
    </location>
</feature>
<evidence type="ECO:0000259" key="3">
    <source>
        <dbReference type="Pfam" id="PF00892"/>
    </source>
</evidence>
<feature type="transmembrane region" description="Helical" evidence="2">
    <location>
        <begin position="118"/>
        <end position="134"/>
    </location>
</feature>
<dbReference type="SUPFAM" id="SSF103481">
    <property type="entry name" value="Multidrug resistance efflux transporter EmrE"/>
    <property type="match status" value="2"/>
</dbReference>
<dbReference type="Pfam" id="PF00892">
    <property type="entry name" value="EamA"/>
    <property type="match status" value="1"/>
</dbReference>
<dbReference type="AlphaFoldDB" id="A0A939MIC7"/>
<feature type="transmembrane region" description="Helical" evidence="2">
    <location>
        <begin position="231"/>
        <end position="254"/>
    </location>
</feature>
<organism evidence="4 5">
    <name type="scientific">Leucobacter weissii</name>
    <dbReference type="NCBI Taxonomy" id="1983706"/>
    <lineage>
        <taxon>Bacteria</taxon>
        <taxon>Bacillati</taxon>
        <taxon>Actinomycetota</taxon>
        <taxon>Actinomycetes</taxon>
        <taxon>Micrococcales</taxon>
        <taxon>Microbacteriaceae</taxon>
        <taxon>Leucobacter</taxon>
    </lineage>
</organism>
<evidence type="ECO:0000256" key="1">
    <source>
        <dbReference type="ARBA" id="ARBA00007362"/>
    </source>
</evidence>
<feature type="transmembrane region" description="Helical" evidence="2">
    <location>
        <begin position="69"/>
        <end position="88"/>
    </location>
</feature>
<name>A0A939MIC7_9MICO</name>
<feature type="transmembrane region" description="Helical" evidence="2">
    <location>
        <begin position="94"/>
        <end position="111"/>
    </location>
</feature>
<reference evidence="4" key="1">
    <citation type="submission" date="2021-03" db="EMBL/GenBank/DDBJ databases">
        <title>Leucobacter chromiisoli sp. nov., isolated from chromium-containing soil of chemical plant.</title>
        <authorList>
            <person name="Xu Z."/>
        </authorList>
    </citation>
    <scope>NUCLEOTIDE SEQUENCE</scope>
    <source>
        <strain evidence="4">S27</strain>
    </source>
</reference>
<sequence>MRRTGLARGTALALGASASNQIGAGLGALAFPAIGPLGVVAVRQLVAVAVLTPLGRPRLRGISWADRRLILALGLIFSVMNATLYLAIERIGLGLAITLEFLGPLVLAVVASRRLLDLLCGLLAAVGVVVLVAPGPSTDLLGIALGLVAAASWASYVLLNRSLGRRLPGVRGAAGASVVSAVIWIPFGAAWFIAHPPPLWALALAAACGLLASALPFAVDMIALRSLPTGLFSTLQSMHPVWAAVAGLVILQQVLTPREWLGIGLIVLSNAAVTSAGLLRRQG</sequence>
<feature type="transmembrane region" description="Helical" evidence="2">
    <location>
        <begin position="199"/>
        <end position="219"/>
    </location>
</feature>
<feature type="domain" description="EamA" evidence="3">
    <location>
        <begin position="141"/>
        <end position="270"/>
    </location>
</feature>
<protein>
    <submittedName>
        <fullName evidence="4">EamA family transporter</fullName>
    </submittedName>
</protein>
<evidence type="ECO:0000256" key="2">
    <source>
        <dbReference type="SAM" id="Phobius"/>
    </source>
</evidence>
<keyword evidence="2" id="KW-0472">Membrane</keyword>
<keyword evidence="5" id="KW-1185">Reference proteome</keyword>
<proteinExistence type="inferred from homology"/>
<dbReference type="PANTHER" id="PTHR22911">
    <property type="entry name" value="ACYL-MALONYL CONDENSING ENZYME-RELATED"/>
    <property type="match status" value="1"/>
</dbReference>
<comment type="caution">
    <text evidence="4">The sequence shown here is derived from an EMBL/GenBank/DDBJ whole genome shotgun (WGS) entry which is preliminary data.</text>
</comment>
<evidence type="ECO:0000313" key="4">
    <source>
        <dbReference type="EMBL" id="MBO1901283.1"/>
    </source>
</evidence>
<dbReference type="InterPro" id="IPR000620">
    <property type="entry name" value="EamA_dom"/>
</dbReference>
<gene>
    <name evidence="4" type="ORF">J4H92_04900</name>
</gene>
<evidence type="ECO:0000313" key="5">
    <source>
        <dbReference type="Proteomes" id="UP000664382"/>
    </source>
</evidence>
<keyword evidence="2" id="KW-0812">Transmembrane</keyword>
<dbReference type="GO" id="GO:0005886">
    <property type="term" value="C:plasma membrane"/>
    <property type="evidence" value="ECO:0007669"/>
    <property type="project" value="TreeGrafter"/>
</dbReference>
<accession>A0A939MIC7</accession>
<dbReference type="Proteomes" id="UP000664382">
    <property type="component" value="Unassembled WGS sequence"/>
</dbReference>
<dbReference type="PANTHER" id="PTHR22911:SF37">
    <property type="entry name" value="THREONINE_HOMOSERINE EXPORTER RHTA"/>
    <property type="match status" value="1"/>
</dbReference>
<dbReference type="InterPro" id="IPR037185">
    <property type="entry name" value="EmrE-like"/>
</dbReference>
<feature type="transmembrane region" description="Helical" evidence="2">
    <location>
        <begin position="140"/>
        <end position="159"/>
    </location>
</feature>